<dbReference type="InterPro" id="IPR025105">
    <property type="entry name" value="DUF4010"/>
</dbReference>
<feature type="transmembrane region" description="Helical" evidence="1">
    <location>
        <begin position="397"/>
        <end position="415"/>
    </location>
</feature>
<feature type="transmembrane region" description="Helical" evidence="1">
    <location>
        <begin position="65"/>
        <end position="84"/>
    </location>
</feature>
<evidence type="ECO:0000256" key="1">
    <source>
        <dbReference type="SAM" id="Phobius"/>
    </source>
</evidence>
<gene>
    <name evidence="4" type="ORF">B3C1_18061</name>
</gene>
<comment type="caution">
    <text evidence="4">The sequence shown here is derived from an EMBL/GenBank/DDBJ whole genome shotgun (WGS) entry which is preliminary data.</text>
</comment>
<dbReference type="PANTHER" id="PTHR39084:SF1">
    <property type="entry name" value="DUF4010 DOMAIN-CONTAINING PROTEIN"/>
    <property type="match status" value="1"/>
</dbReference>
<dbReference type="PANTHER" id="PTHR39084">
    <property type="entry name" value="MEMBRANE PROTEIN-RELATED"/>
    <property type="match status" value="1"/>
</dbReference>
<accession>K2IYY2</accession>
<dbReference type="eggNOG" id="COG3174">
    <property type="taxonomic scope" value="Bacteria"/>
</dbReference>
<feature type="transmembrane region" description="Helical" evidence="1">
    <location>
        <begin position="149"/>
        <end position="166"/>
    </location>
</feature>
<evidence type="ECO:0000259" key="2">
    <source>
        <dbReference type="Pfam" id="PF02308"/>
    </source>
</evidence>
<organism evidence="4 5">
    <name type="scientific">Gallaecimonas xiamenensis 3-C-1</name>
    <dbReference type="NCBI Taxonomy" id="745411"/>
    <lineage>
        <taxon>Bacteria</taxon>
        <taxon>Pseudomonadati</taxon>
        <taxon>Pseudomonadota</taxon>
        <taxon>Gammaproteobacteria</taxon>
        <taxon>Enterobacterales</taxon>
        <taxon>Gallaecimonadaceae</taxon>
        <taxon>Gallaecimonas</taxon>
    </lineage>
</organism>
<evidence type="ECO:0000259" key="3">
    <source>
        <dbReference type="Pfam" id="PF13194"/>
    </source>
</evidence>
<dbReference type="AlphaFoldDB" id="K2IYY2"/>
<dbReference type="Pfam" id="PF02308">
    <property type="entry name" value="MgtC"/>
    <property type="match status" value="1"/>
</dbReference>
<dbReference type="EMBL" id="AMRI01000037">
    <property type="protein sequence ID" value="EKE67747.1"/>
    <property type="molecule type" value="Genomic_DNA"/>
</dbReference>
<feature type="transmembrane region" description="Helical" evidence="1">
    <location>
        <begin position="178"/>
        <end position="201"/>
    </location>
</feature>
<dbReference type="InterPro" id="IPR049177">
    <property type="entry name" value="MgtC_SapB_SrpB_YhiD_N"/>
</dbReference>
<evidence type="ECO:0000313" key="5">
    <source>
        <dbReference type="Proteomes" id="UP000006755"/>
    </source>
</evidence>
<evidence type="ECO:0000313" key="4">
    <source>
        <dbReference type="EMBL" id="EKE67747.1"/>
    </source>
</evidence>
<dbReference type="PATRIC" id="fig|745411.4.peg.3550"/>
<sequence length="416" mass="43661">MNFVPFSPLLQLLLALGLGLIVGSERGWREREGQSGSRIAGIRTFALISLAGCLSGLLVDNLGPWVVAVSGLGVAMQLAVAHWLDTRADHDYGLTTVVAALVTWILGLAVTQGLETEAVAAAVVTAVVLHLKERMHQWLTLLNADEFRAILQILVVSLVLLPILPNEKMGPWGALNPYAIWWMVVLIAGLSLGGYFALRLIGPDKGIMVTSLFGGLASSTATTLSLARLNAAFNRPRLLAAGILVACAIMYPRMLVVVAVVNPALLPQLWLPLGAMGLASGLLALTLWRRGSSVSQGELGAKPFQLWPAVQFGLMIAGILLLSNAITHWFGEEGLWLVALAAGLADVDAITLSLSRMALGSIQGQTAVNGIVLAALSNTAVKGCLALYAGGLALGRYVWLGLGSALLVGALLLALL</sequence>
<feature type="transmembrane region" description="Helical" evidence="1">
    <location>
        <begin position="309"/>
        <end position="330"/>
    </location>
</feature>
<feature type="transmembrane region" description="Helical" evidence="1">
    <location>
        <begin position="96"/>
        <end position="129"/>
    </location>
</feature>
<dbReference type="Proteomes" id="UP000006755">
    <property type="component" value="Unassembled WGS sequence"/>
</dbReference>
<feature type="transmembrane region" description="Helical" evidence="1">
    <location>
        <begin position="6"/>
        <end position="28"/>
    </location>
</feature>
<feature type="domain" description="MgtC/SapB/SrpB/YhiD N-terminal" evidence="2">
    <location>
        <begin position="12"/>
        <end position="137"/>
    </location>
</feature>
<protein>
    <submittedName>
        <fullName evidence="4">Uncharacterized protein</fullName>
    </submittedName>
</protein>
<dbReference type="RefSeq" id="WP_008486611.1">
    <property type="nucleotide sequence ID" value="NZ_AMRI01000037.1"/>
</dbReference>
<feature type="transmembrane region" description="Helical" evidence="1">
    <location>
        <begin position="40"/>
        <end position="59"/>
    </location>
</feature>
<feature type="transmembrane region" description="Helical" evidence="1">
    <location>
        <begin position="238"/>
        <end position="263"/>
    </location>
</feature>
<keyword evidence="1" id="KW-0812">Transmembrane</keyword>
<dbReference type="Pfam" id="PF13194">
    <property type="entry name" value="DUF4010"/>
    <property type="match status" value="1"/>
</dbReference>
<proteinExistence type="predicted"/>
<feature type="transmembrane region" description="Helical" evidence="1">
    <location>
        <begin position="367"/>
        <end position="391"/>
    </location>
</feature>
<keyword evidence="1" id="KW-1133">Transmembrane helix</keyword>
<name>K2IYY2_9GAMM</name>
<reference evidence="4 5" key="1">
    <citation type="journal article" date="2012" name="J. Bacteriol.">
        <title>Genome Sequence of Gallaecimonas xiamenensis Type Strain 3-C-1.</title>
        <authorList>
            <person name="Lai Q."/>
            <person name="Wang L."/>
            <person name="Wang W."/>
            <person name="Shao Z."/>
        </authorList>
    </citation>
    <scope>NUCLEOTIDE SEQUENCE [LARGE SCALE GENOMIC DNA]</scope>
    <source>
        <strain evidence="4 5">3-C-1</strain>
    </source>
</reference>
<keyword evidence="1" id="KW-0472">Membrane</keyword>
<feature type="transmembrane region" description="Helical" evidence="1">
    <location>
        <begin position="336"/>
        <end position="355"/>
    </location>
</feature>
<feature type="domain" description="DUF4010" evidence="3">
    <location>
        <begin position="185"/>
        <end position="390"/>
    </location>
</feature>
<keyword evidence="5" id="KW-1185">Reference proteome</keyword>
<feature type="transmembrane region" description="Helical" evidence="1">
    <location>
        <begin position="269"/>
        <end position="288"/>
    </location>
</feature>